<dbReference type="EMBL" id="BT098970">
    <property type="protein sequence ID" value="ACU24157.1"/>
    <property type="molecule type" value="mRNA"/>
</dbReference>
<name>C6TML5_SOYBN</name>
<reference evidence="1" key="1">
    <citation type="submission" date="2009-08" db="EMBL/GenBank/DDBJ databases">
        <authorList>
            <person name="Cheung F."/>
            <person name="Xiao Y."/>
            <person name="Chan A."/>
            <person name="Moskal W."/>
            <person name="Town C.D."/>
        </authorList>
    </citation>
    <scope>NUCLEOTIDE SEQUENCE</scope>
</reference>
<proteinExistence type="evidence at transcript level"/>
<organism evidence="1">
    <name type="scientific">Glycine max</name>
    <name type="common">Soybean</name>
    <name type="synonym">Glycine hispida</name>
    <dbReference type="NCBI Taxonomy" id="3847"/>
    <lineage>
        <taxon>Eukaryota</taxon>
        <taxon>Viridiplantae</taxon>
        <taxon>Streptophyta</taxon>
        <taxon>Embryophyta</taxon>
        <taxon>Tracheophyta</taxon>
        <taxon>Spermatophyta</taxon>
        <taxon>Magnoliopsida</taxon>
        <taxon>eudicotyledons</taxon>
        <taxon>Gunneridae</taxon>
        <taxon>Pentapetalae</taxon>
        <taxon>rosids</taxon>
        <taxon>fabids</taxon>
        <taxon>Fabales</taxon>
        <taxon>Fabaceae</taxon>
        <taxon>Papilionoideae</taxon>
        <taxon>50 kb inversion clade</taxon>
        <taxon>NPAAA clade</taxon>
        <taxon>indigoferoid/millettioid clade</taxon>
        <taxon>Phaseoleae</taxon>
        <taxon>Glycine</taxon>
        <taxon>Glycine subgen. Soja</taxon>
    </lineage>
</organism>
<accession>C6TML5</accession>
<sequence length="51" mass="5818">MTTGKTWAKKNIGFEATIWGHQRLHYSLPLTMNISNTTVNFDVSPQYCTLT</sequence>
<protein>
    <submittedName>
        <fullName evidence="1">Uncharacterized protein</fullName>
    </submittedName>
</protein>
<evidence type="ECO:0000313" key="1">
    <source>
        <dbReference type="EMBL" id="ACU24157.1"/>
    </source>
</evidence>
<dbReference type="AlphaFoldDB" id="C6TML5"/>